<dbReference type="NCBIfam" id="NF007013">
    <property type="entry name" value="PRK09477.1"/>
    <property type="match status" value="1"/>
</dbReference>
<evidence type="ECO:0000256" key="3">
    <source>
        <dbReference type="ARBA" id="ARBA00022723"/>
    </source>
</evidence>
<dbReference type="AlphaFoldDB" id="A0A7M1LED9"/>
<dbReference type="Pfam" id="PF12801">
    <property type="entry name" value="Fer4_5"/>
    <property type="match status" value="2"/>
</dbReference>
<feature type="domain" description="4Fe-4S ferredoxin-type" evidence="9">
    <location>
        <begin position="228"/>
        <end position="257"/>
    </location>
</feature>
<dbReference type="InterPro" id="IPR017896">
    <property type="entry name" value="4Fe4S_Fe-S-bd"/>
</dbReference>
<keyword evidence="1" id="KW-0813">Transport</keyword>
<dbReference type="OrthoDB" id="9784262at2"/>
<dbReference type="Gene3D" id="3.30.70.20">
    <property type="match status" value="1"/>
</dbReference>
<gene>
    <name evidence="10" type="primary">napH</name>
    <name evidence="10" type="ORF">IMC76_06925</name>
</gene>
<evidence type="ECO:0000313" key="11">
    <source>
        <dbReference type="Proteomes" id="UP000594749"/>
    </source>
</evidence>
<organism evidence="10 11">
    <name type="scientific">Campylobacter corcagiensis</name>
    <dbReference type="NCBI Taxonomy" id="1448857"/>
    <lineage>
        <taxon>Bacteria</taxon>
        <taxon>Pseudomonadati</taxon>
        <taxon>Campylobacterota</taxon>
        <taxon>Epsilonproteobacteria</taxon>
        <taxon>Campylobacterales</taxon>
        <taxon>Campylobacteraceae</taxon>
        <taxon>Campylobacter</taxon>
    </lineage>
</organism>
<dbReference type="NCBIfam" id="TIGR02163">
    <property type="entry name" value="napH"/>
    <property type="match status" value="1"/>
</dbReference>
<dbReference type="PROSITE" id="PS00198">
    <property type="entry name" value="4FE4S_FER_1"/>
    <property type="match status" value="1"/>
</dbReference>
<feature type="transmembrane region" description="Helical" evidence="8">
    <location>
        <begin position="151"/>
        <end position="173"/>
    </location>
</feature>
<keyword evidence="8" id="KW-0472">Membrane</keyword>
<keyword evidence="7" id="KW-0411">Iron-sulfur</keyword>
<keyword evidence="3" id="KW-0479">Metal-binding</keyword>
<evidence type="ECO:0000256" key="7">
    <source>
        <dbReference type="ARBA" id="ARBA00023014"/>
    </source>
</evidence>
<feature type="transmembrane region" description="Helical" evidence="8">
    <location>
        <begin position="83"/>
        <end position="101"/>
    </location>
</feature>
<evidence type="ECO:0000259" key="9">
    <source>
        <dbReference type="PROSITE" id="PS51379"/>
    </source>
</evidence>
<dbReference type="EMBL" id="CP063078">
    <property type="protein sequence ID" value="QOQ86939.1"/>
    <property type="molecule type" value="Genomic_DNA"/>
</dbReference>
<sequence>MRVNLVRRVSQILIIVLFILGNLGILSVLKGNLSSSVFFSFIPLSDPYAVLQIYLASGAISLNAILGAFIIAIFYAFIAPRAFCSWVCPVNLITDFAYFIREKFGYKKDRNILMPSKNLRYYLLILSFILSFLLSRPIFEEISFIGFLQRGLIILNITVISTIFVIFAFEVFISQRGICSKICPLGAFYAVLSKFSFIRVKHRVKNCSKCMDCIVVCPEKQVLNMVGKKDGVVSSECISCGRCVDICKHDALNFSIKKGLL</sequence>
<dbReference type="GO" id="GO:0005886">
    <property type="term" value="C:plasma membrane"/>
    <property type="evidence" value="ECO:0007669"/>
    <property type="project" value="TreeGrafter"/>
</dbReference>
<evidence type="ECO:0000256" key="6">
    <source>
        <dbReference type="ARBA" id="ARBA00023004"/>
    </source>
</evidence>
<keyword evidence="8" id="KW-0812">Transmembrane</keyword>
<keyword evidence="8" id="KW-1133">Transmembrane helix</keyword>
<feature type="transmembrane region" description="Helical" evidence="8">
    <location>
        <begin position="49"/>
        <end position="76"/>
    </location>
</feature>
<proteinExistence type="predicted"/>
<evidence type="ECO:0000256" key="5">
    <source>
        <dbReference type="ARBA" id="ARBA00022982"/>
    </source>
</evidence>
<protein>
    <submittedName>
        <fullName evidence="10">Quinol dehydrogenase ferredoxin subunit NapH</fullName>
    </submittedName>
</protein>
<dbReference type="GO" id="GO:0046872">
    <property type="term" value="F:metal ion binding"/>
    <property type="evidence" value="ECO:0007669"/>
    <property type="project" value="UniProtKB-KW"/>
</dbReference>
<keyword evidence="2" id="KW-0004">4Fe-4S</keyword>
<dbReference type="InterPro" id="IPR011886">
    <property type="entry name" value="NapH_MauN"/>
</dbReference>
<dbReference type="PANTHER" id="PTHR30176:SF3">
    <property type="entry name" value="FERREDOXIN-TYPE PROTEIN NAPH"/>
    <property type="match status" value="1"/>
</dbReference>
<evidence type="ECO:0000256" key="1">
    <source>
        <dbReference type="ARBA" id="ARBA00022448"/>
    </source>
</evidence>
<evidence type="ECO:0000256" key="2">
    <source>
        <dbReference type="ARBA" id="ARBA00022485"/>
    </source>
</evidence>
<evidence type="ECO:0000256" key="8">
    <source>
        <dbReference type="SAM" id="Phobius"/>
    </source>
</evidence>
<dbReference type="SUPFAM" id="SSF54862">
    <property type="entry name" value="4Fe-4S ferredoxins"/>
    <property type="match status" value="1"/>
</dbReference>
<keyword evidence="6" id="KW-0408">Iron</keyword>
<feature type="transmembrane region" description="Helical" evidence="8">
    <location>
        <begin position="121"/>
        <end position="139"/>
    </location>
</feature>
<dbReference type="Pfam" id="PF13237">
    <property type="entry name" value="Fer4_10"/>
    <property type="match status" value="1"/>
</dbReference>
<dbReference type="Proteomes" id="UP000594749">
    <property type="component" value="Chromosome"/>
</dbReference>
<dbReference type="RefSeq" id="WP_025803294.1">
    <property type="nucleotide sequence ID" value="NZ_CP053842.1"/>
</dbReference>
<dbReference type="PANTHER" id="PTHR30176">
    <property type="entry name" value="FERREDOXIN-TYPE PROTEIN NAPH"/>
    <property type="match status" value="1"/>
</dbReference>
<evidence type="ECO:0000313" key="10">
    <source>
        <dbReference type="EMBL" id="QOQ86939.1"/>
    </source>
</evidence>
<evidence type="ECO:0000256" key="4">
    <source>
        <dbReference type="ARBA" id="ARBA00022737"/>
    </source>
</evidence>
<dbReference type="InterPro" id="IPR017900">
    <property type="entry name" value="4Fe4S_Fe_S_CS"/>
</dbReference>
<reference evidence="10 11" key="1">
    <citation type="submission" date="2020-10" db="EMBL/GenBank/DDBJ databases">
        <title>Campylobacter and Helicobacter PacBio genomes.</title>
        <authorList>
            <person name="Lane C."/>
        </authorList>
    </citation>
    <scope>NUCLEOTIDE SEQUENCE [LARGE SCALE GENOMIC DNA]</scope>
    <source>
        <strain evidence="10 11">2016D-0077</strain>
    </source>
</reference>
<name>A0A7M1LED9_9BACT</name>
<keyword evidence="11" id="KW-1185">Reference proteome</keyword>
<feature type="transmembrane region" description="Helical" evidence="8">
    <location>
        <begin position="12"/>
        <end position="29"/>
    </location>
</feature>
<dbReference type="PROSITE" id="PS51379">
    <property type="entry name" value="4FE4S_FER_2"/>
    <property type="match status" value="1"/>
</dbReference>
<keyword evidence="5" id="KW-0249">Electron transport</keyword>
<dbReference type="GO" id="GO:0051539">
    <property type="term" value="F:4 iron, 4 sulfur cluster binding"/>
    <property type="evidence" value="ECO:0007669"/>
    <property type="project" value="UniProtKB-KW"/>
</dbReference>
<accession>A0A7M1LED9</accession>
<dbReference type="InterPro" id="IPR051684">
    <property type="entry name" value="Electron_Trans/Redox"/>
</dbReference>
<keyword evidence="4" id="KW-0677">Repeat</keyword>